<dbReference type="PANTHER" id="PTHR34289">
    <property type="entry name" value="PROTEIN, PUTATIVE (DUF819)-RELATED"/>
    <property type="match status" value="1"/>
</dbReference>
<reference evidence="2 3" key="1">
    <citation type="submission" date="2019-04" db="EMBL/GenBank/DDBJ databases">
        <title>Lewinella litorea sp. nov., isolated from a marine sand.</title>
        <authorList>
            <person name="Yoon J.-H."/>
        </authorList>
    </citation>
    <scope>NUCLEOTIDE SEQUENCE [LARGE SCALE GENOMIC DNA]</scope>
    <source>
        <strain evidence="2 3">HSMS-39</strain>
    </source>
</reference>
<evidence type="ECO:0000313" key="3">
    <source>
        <dbReference type="Proteomes" id="UP000308528"/>
    </source>
</evidence>
<dbReference type="AlphaFoldDB" id="A0A4S4NNY4"/>
<feature type="transmembrane region" description="Helical" evidence="1">
    <location>
        <begin position="123"/>
        <end position="148"/>
    </location>
</feature>
<organism evidence="2 3">
    <name type="scientific">Neolewinella litorea</name>
    <dbReference type="NCBI Taxonomy" id="2562452"/>
    <lineage>
        <taxon>Bacteria</taxon>
        <taxon>Pseudomonadati</taxon>
        <taxon>Bacteroidota</taxon>
        <taxon>Saprospiria</taxon>
        <taxon>Saprospirales</taxon>
        <taxon>Lewinellaceae</taxon>
        <taxon>Neolewinella</taxon>
    </lineage>
</organism>
<accession>A0A4S4NNY4</accession>
<feature type="transmembrane region" description="Helical" evidence="1">
    <location>
        <begin position="323"/>
        <end position="343"/>
    </location>
</feature>
<keyword evidence="1" id="KW-0812">Transmembrane</keyword>
<feature type="transmembrane region" description="Helical" evidence="1">
    <location>
        <begin position="62"/>
        <end position="82"/>
    </location>
</feature>
<feature type="transmembrane region" description="Helical" evidence="1">
    <location>
        <begin position="264"/>
        <end position="283"/>
    </location>
</feature>
<sequence length="386" mass="40579">MALLTLAVPDLLSLALAVFFPVLAILAGRRKWLPDWSSSIILCYGIGIVVSNLRLWPVNSVLMESLAGGSMLLGLPLLLFAVRLRDSYRHAGKMLFSFALCCLTGILCTCGTALYFADQFENSWQVAAMLTGLYTGGTPNVQAIGVALSAPPEYLVLIQAADVLLGGAYLLGLVTFLPALYARIFPPTPLQGGADAGAISSDDSGGLWLGGLQLSAAATVLVASALLCRVLTGIWFDPTVLILLITTLSLALTLHSGVESLGNTYPLGEYFVLIFCVALGLLADFRDLADHGLELLYFSAVALAATTLLHLVLARLFRLDRDTVILSSVAAFYGPVFVVQVAAAIRNRQLLAAGIAVSLIGFGIGNYLGIGVAYALRWLGSGAAAG</sequence>
<feature type="transmembrane region" description="Helical" evidence="1">
    <location>
        <begin position="160"/>
        <end position="185"/>
    </location>
</feature>
<keyword evidence="1" id="KW-1133">Transmembrane helix</keyword>
<dbReference type="EMBL" id="SRSF01000001">
    <property type="protein sequence ID" value="THH41592.1"/>
    <property type="molecule type" value="Genomic_DNA"/>
</dbReference>
<proteinExistence type="predicted"/>
<feature type="transmembrane region" description="Helical" evidence="1">
    <location>
        <begin position="240"/>
        <end position="258"/>
    </location>
</feature>
<protein>
    <submittedName>
        <fullName evidence="2">DUF819 family protein</fullName>
    </submittedName>
</protein>
<feature type="transmembrane region" description="Helical" evidence="1">
    <location>
        <begin position="350"/>
        <end position="376"/>
    </location>
</feature>
<keyword evidence="3" id="KW-1185">Reference proteome</keyword>
<keyword evidence="1" id="KW-0472">Membrane</keyword>
<feature type="transmembrane region" description="Helical" evidence="1">
    <location>
        <begin position="6"/>
        <end position="27"/>
    </location>
</feature>
<feature type="transmembrane region" description="Helical" evidence="1">
    <location>
        <begin position="94"/>
        <end position="117"/>
    </location>
</feature>
<name>A0A4S4NNY4_9BACT</name>
<dbReference type="InterPro" id="IPR008537">
    <property type="entry name" value="DUF819"/>
</dbReference>
<evidence type="ECO:0000256" key="1">
    <source>
        <dbReference type="SAM" id="Phobius"/>
    </source>
</evidence>
<feature type="transmembrane region" description="Helical" evidence="1">
    <location>
        <begin position="295"/>
        <end position="317"/>
    </location>
</feature>
<comment type="caution">
    <text evidence="2">The sequence shown here is derived from an EMBL/GenBank/DDBJ whole genome shotgun (WGS) entry which is preliminary data.</text>
</comment>
<gene>
    <name evidence="2" type="ORF">E4021_03075</name>
</gene>
<dbReference type="PANTHER" id="PTHR34289:SF8">
    <property type="entry name" value="DUF819 DOMAIN-CONTAINING PROTEIN"/>
    <property type="match status" value="1"/>
</dbReference>
<dbReference type="OrthoDB" id="653763at2"/>
<dbReference type="Pfam" id="PF05684">
    <property type="entry name" value="DUF819"/>
    <property type="match status" value="1"/>
</dbReference>
<feature type="transmembrane region" description="Helical" evidence="1">
    <location>
        <begin position="39"/>
        <end position="56"/>
    </location>
</feature>
<evidence type="ECO:0000313" key="2">
    <source>
        <dbReference type="EMBL" id="THH41592.1"/>
    </source>
</evidence>
<feature type="transmembrane region" description="Helical" evidence="1">
    <location>
        <begin position="205"/>
        <end position="228"/>
    </location>
</feature>
<dbReference type="Proteomes" id="UP000308528">
    <property type="component" value="Unassembled WGS sequence"/>
</dbReference>